<reference evidence="2" key="1">
    <citation type="submission" date="2022-01" db="EMBL/GenBank/DDBJ databases">
        <authorList>
            <person name="King R."/>
        </authorList>
    </citation>
    <scope>NUCLEOTIDE SEQUENCE</scope>
</reference>
<organism evidence="2 3">
    <name type="scientific">Nezara viridula</name>
    <name type="common">Southern green stink bug</name>
    <name type="synonym">Cimex viridulus</name>
    <dbReference type="NCBI Taxonomy" id="85310"/>
    <lineage>
        <taxon>Eukaryota</taxon>
        <taxon>Metazoa</taxon>
        <taxon>Ecdysozoa</taxon>
        <taxon>Arthropoda</taxon>
        <taxon>Hexapoda</taxon>
        <taxon>Insecta</taxon>
        <taxon>Pterygota</taxon>
        <taxon>Neoptera</taxon>
        <taxon>Paraneoptera</taxon>
        <taxon>Hemiptera</taxon>
        <taxon>Heteroptera</taxon>
        <taxon>Panheteroptera</taxon>
        <taxon>Pentatomomorpha</taxon>
        <taxon>Pentatomoidea</taxon>
        <taxon>Pentatomidae</taxon>
        <taxon>Pentatominae</taxon>
        <taxon>Nezara</taxon>
    </lineage>
</organism>
<accession>A0A9P0HI83</accession>
<gene>
    <name evidence="2" type="ORF">NEZAVI_LOCUS11684</name>
</gene>
<evidence type="ECO:0000313" key="3">
    <source>
        <dbReference type="Proteomes" id="UP001152798"/>
    </source>
</evidence>
<protein>
    <submittedName>
        <fullName evidence="2">Uncharacterized protein</fullName>
    </submittedName>
</protein>
<feature type="compositionally biased region" description="Low complexity" evidence="1">
    <location>
        <begin position="110"/>
        <end position="130"/>
    </location>
</feature>
<dbReference type="EMBL" id="OV725081">
    <property type="protein sequence ID" value="CAH1403005.1"/>
    <property type="molecule type" value="Genomic_DNA"/>
</dbReference>
<dbReference type="OrthoDB" id="10510048at2759"/>
<dbReference type="Proteomes" id="UP001152798">
    <property type="component" value="Chromosome 5"/>
</dbReference>
<proteinExistence type="predicted"/>
<feature type="compositionally biased region" description="Polar residues" evidence="1">
    <location>
        <begin position="35"/>
        <end position="45"/>
    </location>
</feature>
<dbReference type="AlphaFoldDB" id="A0A9P0HI83"/>
<name>A0A9P0HI83_NEZVI</name>
<evidence type="ECO:0000256" key="1">
    <source>
        <dbReference type="SAM" id="MobiDB-lite"/>
    </source>
</evidence>
<sequence>MLHISFIITDVIDEVIGISTLSPNSSYRSLPPGPTSRTMNGQTSHTEPEYNDVVSPLPDIEASSYSVCTRPWDCVLVVCSGDDSIRRRKWIRTRSSRAHGSLEALPTPPTLTTRGSGSRSPPASSPSLDVLPPPDDGTVSLQLQKRLCPARTGRRVARCGDTISPTFLRVFTANISPYAGACQWYL</sequence>
<evidence type="ECO:0000313" key="2">
    <source>
        <dbReference type="EMBL" id="CAH1403005.1"/>
    </source>
</evidence>
<keyword evidence="3" id="KW-1185">Reference proteome</keyword>
<feature type="region of interest" description="Disordered" evidence="1">
    <location>
        <begin position="97"/>
        <end position="136"/>
    </location>
</feature>
<feature type="region of interest" description="Disordered" evidence="1">
    <location>
        <begin position="24"/>
        <end position="54"/>
    </location>
</feature>